<keyword evidence="8" id="KW-0732">Signal</keyword>
<dbReference type="SMART" id="SM00365">
    <property type="entry name" value="LRR_SD22"/>
    <property type="match status" value="13"/>
</dbReference>
<evidence type="ECO:0000256" key="8">
    <source>
        <dbReference type="ARBA" id="ARBA00022729"/>
    </source>
</evidence>
<dbReference type="InterPro" id="IPR032675">
    <property type="entry name" value="LRR_dom_sf"/>
</dbReference>
<name>A0A6N2KZ49_SALVM</name>
<evidence type="ECO:0000256" key="10">
    <source>
        <dbReference type="ARBA" id="ARBA00022989"/>
    </source>
</evidence>
<dbReference type="SMART" id="SM00369">
    <property type="entry name" value="LRR_TYP"/>
    <property type="match status" value="23"/>
</dbReference>
<protein>
    <submittedName>
        <fullName evidence="17">Uncharacterized protein</fullName>
    </submittedName>
</protein>
<dbReference type="SUPFAM" id="SSF52047">
    <property type="entry name" value="RNI-like"/>
    <property type="match status" value="3"/>
</dbReference>
<keyword evidence="4" id="KW-0813">Transport</keyword>
<keyword evidence="9" id="KW-0677">Repeat</keyword>
<keyword evidence="5" id="KW-1003">Cell membrane</keyword>
<dbReference type="Pfam" id="PF13516">
    <property type="entry name" value="LRR_6"/>
    <property type="match status" value="1"/>
</dbReference>
<keyword evidence="6" id="KW-0433">Leucine-rich repeat</keyword>
<dbReference type="GO" id="GO:0005886">
    <property type="term" value="C:plasma membrane"/>
    <property type="evidence" value="ECO:0007669"/>
    <property type="project" value="UniProtKB-SubCell"/>
</dbReference>
<keyword evidence="10 14" id="KW-1133">Transmembrane helix</keyword>
<dbReference type="EMBL" id="CAADRP010000990">
    <property type="protein sequence ID" value="VFU33982.1"/>
    <property type="molecule type" value="Genomic_DNA"/>
</dbReference>
<dbReference type="PRINTS" id="PR00019">
    <property type="entry name" value="LEURICHRPT"/>
</dbReference>
<keyword evidence="12" id="KW-0675">Receptor</keyword>
<evidence type="ECO:0000256" key="2">
    <source>
        <dbReference type="ARBA" id="ARBA00004251"/>
    </source>
</evidence>
<dbReference type="InterPro" id="IPR004813">
    <property type="entry name" value="OPT"/>
</dbReference>
<evidence type="ECO:0000256" key="11">
    <source>
        <dbReference type="ARBA" id="ARBA00023136"/>
    </source>
</evidence>
<feature type="transmembrane region" description="Helical" evidence="14">
    <location>
        <begin position="143"/>
        <end position="163"/>
    </location>
</feature>
<dbReference type="Pfam" id="PF00560">
    <property type="entry name" value="LRR_1"/>
    <property type="match status" value="16"/>
</dbReference>
<organism evidence="17">
    <name type="scientific">Salix viminalis</name>
    <name type="common">Common osier</name>
    <name type="synonym">Basket willow</name>
    <dbReference type="NCBI Taxonomy" id="40686"/>
    <lineage>
        <taxon>Eukaryota</taxon>
        <taxon>Viridiplantae</taxon>
        <taxon>Streptophyta</taxon>
        <taxon>Embryophyta</taxon>
        <taxon>Tracheophyta</taxon>
        <taxon>Spermatophyta</taxon>
        <taxon>Magnoliopsida</taxon>
        <taxon>eudicotyledons</taxon>
        <taxon>Gunneridae</taxon>
        <taxon>Pentapetalae</taxon>
        <taxon>rosids</taxon>
        <taxon>fabids</taxon>
        <taxon>Malpighiales</taxon>
        <taxon>Salicaceae</taxon>
        <taxon>Saliceae</taxon>
        <taxon>Salix</taxon>
    </lineage>
</organism>
<gene>
    <name evidence="17" type="ORF">SVIM_LOCUS160835</name>
</gene>
<dbReference type="PANTHER" id="PTHR48061:SF46">
    <property type="entry name" value="LEUCINE-RICH REPEAT-CONTAINING N-TERMINAL PLANT-TYPE DOMAIN-CONTAINING PROTEIN"/>
    <property type="match status" value="1"/>
</dbReference>
<dbReference type="PROSITE" id="PS51450">
    <property type="entry name" value="LRR"/>
    <property type="match status" value="4"/>
</dbReference>
<dbReference type="InterPro" id="IPR001611">
    <property type="entry name" value="Leu-rich_rpt"/>
</dbReference>
<evidence type="ECO:0000256" key="3">
    <source>
        <dbReference type="ARBA" id="ARBA00009592"/>
    </source>
</evidence>
<evidence type="ECO:0000256" key="9">
    <source>
        <dbReference type="ARBA" id="ARBA00022737"/>
    </source>
</evidence>
<keyword evidence="7 14" id="KW-0812">Transmembrane</keyword>
<evidence type="ECO:0000256" key="7">
    <source>
        <dbReference type="ARBA" id="ARBA00022692"/>
    </source>
</evidence>
<dbReference type="Pfam" id="PF13855">
    <property type="entry name" value="LRR_8"/>
    <property type="match status" value="1"/>
</dbReference>
<evidence type="ECO:0000259" key="15">
    <source>
        <dbReference type="Pfam" id="PF08263"/>
    </source>
</evidence>
<dbReference type="InterPro" id="IPR046956">
    <property type="entry name" value="RLP23-like"/>
</dbReference>
<dbReference type="Pfam" id="PF08263">
    <property type="entry name" value="LRRNT_2"/>
    <property type="match status" value="1"/>
</dbReference>
<dbReference type="SUPFAM" id="SSF52058">
    <property type="entry name" value="L domain-like"/>
    <property type="match status" value="2"/>
</dbReference>
<reference evidence="17" key="1">
    <citation type="submission" date="2019-03" db="EMBL/GenBank/DDBJ databases">
        <authorList>
            <person name="Mank J."/>
            <person name="Almeida P."/>
        </authorList>
    </citation>
    <scope>NUCLEOTIDE SEQUENCE</scope>
    <source>
        <strain evidence="17">78183</strain>
    </source>
</reference>
<dbReference type="FunFam" id="3.80.10.10:FF:000095">
    <property type="entry name" value="LRR receptor-like serine/threonine-protein kinase GSO1"/>
    <property type="match status" value="4"/>
</dbReference>
<dbReference type="Pfam" id="PF03169">
    <property type="entry name" value="OPT"/>
    <property type="match status" value="1"/>
</dbReference>
<dbReference type="InterPro" id="IPR003591">
    <property type="entry name" value="Leu-rich_rpt_typical-subtyp"/>
</dbReference>
<evidence type="ECO:0000256" key="14">
    <source>
        <dbReference type="SAM" id="Phobius"/>
    </source>
</evidence>
<comment type="similarity">
    <text evidence="3">Belongs to the RLP family.</text>
</comment>
<proteinExistence type="inferred from homology"/>
<dbReference type="FunFam" id="3.80.10.10:FF:000111">
    <property type="entry name" value="LRR receptor-like serine/threonine-protein kinase ERECTA"/>
    <property type="match status" value="2"/>
</dbReference>
<dbReference type="InterPro" id="IPR013210">
    <property type="entry name" value="LRR_N_plant-typ"/>
</dbReference>
<accession>A0A6N2KZ49</accession>
<dbReference type="Pfam" id="PF23598">
    <property type="entry name" value="LRR_14"/>
    <property type="match status" value="1"/>
</dbReference>
<evidence type="ECO:0000256" key="6">
    <source>
        <dbReference type="ARBA" id="ARBA00022614"/>
    </source>
</evidence>
<dbReference type="Gene3D" id="3.80.10.10">
    <property type="entry name" value="Ribonuclease Inhibitor"/>
    <property type="match status" value="8"/>
</dbReference>
<evidence type="ECO:0000256" key="13">
    <source>
        <dbReference type="ARBA" id="ARBA00023180"/>
    </source>
</evidence>
<feature type="domain" description="Leucine-rich repeat-containing N-terminal plant-type" evidence="15">
    <location>
        <begin position="180"/>
        <end position="230"/>
    </location>
</feature>
<evidence type="ECO:0000256" key="4">
    <source>
        <dbReference type="ARBA" id="ARBA00022448"/>
    </source>
</evidence>
<dbReference type="GO" id="GO:0035673">
    <property type="term" value="F:oligopeptide transmembrane transporter activity"/>
    <property type="evidence" value="ECO:0007669"/>
    <property type="project" value="InterPro"/>
</dbReference>
<keyword evidence="11 14" id="KW-0472">Membrane</keyword>
<dbReference type="PANTHER" id="PTHR48061">
    <property type="entry name" value="LEUCINE-RICH REPEAT RECEPTOR PROTEIN KINASE EMS1-LIKE-RELATED"/>
    <property type="match status" value="1"/>
</dbReference>
<evidence type="ECO:0000259" key="16">
    <source>
        <dbReference type="Pfam" id="PF23598"/>
    </source>
</evidence>
<comment type="subcellular location">
    <subcellularLocation>
        <location evidence="2">Cell membrane</location>
        <topology evidence="2">Single-pass type I membrane protein</topology>
    </subcellularLocation>
    <subcellularLocation>
        <location evidence="1">Membrane</location>
        <topology evidence="1">Multi-pass membrane protein</topology>
    </subcellularLocation>
</comment>
<feature type="transmembrane region" description="Helical" evidence="14">
    <location>
        <begin position="63"/>
        <end position="83"/>
    </location>
</feature>
<dbReference type="InterPro" id="IPR055414">
    <property type="entry name" value="LRR_R13L4/SHOC2-like"/>
</dbReference>
<evidence type="ECO:0000256" key="12">
    <source>
        <dbReference type="ARBA" id="ARBA00023170"/>
    </source>
</evidence>
<feature type="transmembrane region" description="Helical" evidence="14">
    <location>
        <begin position="39"/>
        <end position="57"/>
    </location>
</feature>
<feature type="domain" description="Disease resistance R13L4/SHOC-2-like LRR" evidence="16">
    <location>
        <begin position="532"/>
        <end position="664"/>
    </location>
</feature>
<evidence type="ECO:0000256" key="1">
    <source>
        <dbReference type="ARBA" id="ARBA00004141"/>
    </source>
</evidence>
<sequence>MENGGGWAGDCDEYELEDMEEVRDEPEDIKRIAPWTKQITARGIVASVAIGIIYSVIVMKLNLTTGLVPNLNVSAALLAFVFLRTWTKLLSKAGIVTSPFTRQENTIVQTCAVACYSIAVEGGFGSYLLGLNRKTYEQARPTTMGFSPLSLSPLSFFLFLFHFHSTLSSSSPPPLCAHYQSLSLLQFKQSFSIQKLPREYLLSSHIIQYPKTKSWKEGTDCCLWEGVTCDLQTGLVTGLDLSSSMLHGTLHSNNSLFSLHHLRKLDLSNNNFTTSHISSRFGQFSNLTHLNLSTSLFEGQVPSEISHLSKLVSLDLSWNSDPSLEPLSFDKIVRNLTKLRELDLSGADMSLVVPGSLMNLSSSLSSLRLEGCQLQGKLPSSMGKLRHLQYLDLGWNDFTGSIPYDLEQLSELVSFNLSQNNYPSAEPVSLYKIVQNLTKLRDLALDSVDMSLVAPNSLTNLSSSLSSLFLRGCGLQGKFPGNIFLLPNLETLSLSDNEGLTGSVPSSNLSNVLSWLDLSNTRISLYLENDLISNLKSLRAMFLGNSSIIRLDLALLSNLTNLTSLDLSNNNFSGQIPSSLGNLAQLTNLDLSDNNFNGQIPSSLGNLVQLYNLDLSNNNFNGQIPSSLGNLVQLTNLDLSNNNFNGQIPSSLGNLVQLTNLDLSNNTLIGQIPSSLGNLIQLNMLYLSNNNLIGHIPSSLGNLTRLILLYLLNNNLIGHIPSSFGNLTQLHLLYISNNNFSGQIPSFLFALPSLEYLDLHSNNLKGTISEFKHDSLRYLDLSNNNLHGTIPSSIFEQEYLDILILASNSKLTGEIPSSICKLKFLQVLDLSNNSLSGSTPLCLGNFSNSLSVLHLGMNNLQGTMPSTFSKDNSLQYLNLGGNELEGKISPSIINCTVLEVLDLGNNKIKDTFPYFLEALSELRILILKSNKLQGFVNGSAAYDSAFSKLRIFDISDNNFSGPLPTGYLNSFEAMMASDHNMIYMGATNYTGYVYSVQMTWKGVEIEFEKIRSTIRVLDLSDNSFTGEIPQVIGKLKALQQLNLSHNSLTGHIQSSLGILTNLESLDLSSNSLTGRIPTQLGGLKFLAILNLSHNQLEGPIPTGEQFNTFNAASFEGNLRLCGFPVLKECYLCIIQGYFDEEETIYVIVCGKLPSSFRKFKHLRYLGLGSNNFTGSIPYDFEQLTELVSLDLSENAYLRPETVSLYKIVQNLTKLRELDLGYVDMSLVAPNSLTNLSSSLSSLSLGSCGLQGKLPGNIFLLPNLESLSLSYNEGLTGSFPSSNLSNVLSLLALSKTSISLYLENDLISSLKSIKYMLLHNSSIIGSDLALLGNLTQLYNLDLSNNNFNGQIPSSLKDLVQLSSLDLSNNNLSGQIPSFLFALPSLQYLDLHSNNLRGNISEFQHHSLYSLDLSNNNLHGTIPSSIFKQENLYVLILASNSKLTGEISSSICKLKSLRVLDLSNNSLSGFTPLCLGNFSNMLSVLHLGMNNLQGTIPSTFSKDNSLQYLNLGGNELEGKISLSIINCTMLEVLDLGNNKIEDTFPYFLEALSNLQILVLKSNKLQGFVNGPAAYDSAFSKLRIFDISDNNFSGPLPTRYLNSLEAMMALDHNMIYMRTTNYTAYVYSIQMTWKGVEIEFEKIRSTIRVLDLSDNSFTGEIPKVIGKLKALQQLNLSHNSLTSHIQSSLGNLTNLESLDLSSNSLTGRIPTQLGGLKFLAILNLSHNQLEGPIPTGEQFNTFNAASFEGNLRLCGFPVLKECYRDGDQEQPLPPSSYNEGDDSTLFGDGFGWKAFA</sequence>
<evidence type="ECO:0000313" key="17">
    <source>
        <dbReference type="EMBL" id="VFU33982.1"/>
    </source>
</evidence>
<keyword evidence="13" id="KW-0325">Glycoprotein</keyword>
<dbReference type="FunFam" id="3.80.10.10:FF:000041">
    <property type="entry name" value="LRR receptor-like serine/threonine-protein kinase ERECTA"/>
    <property type="match status" value="2"/>
</dbReference>
<evidence type="ECO:0000256" key="5">
    <source>
        <dbReference type="ARBA" id="ARBA00022475"/>
    </source>
</evidence>